<reference evidence="1 2" key="2">
    <citation type="submission" date="2018-01" db="EMBL/GenBank/DDBJ databases">
        <title>Genomic study of Klebsiella pneumoniae.</title>
        <authorList>
            <person name="Yang Y."/>
            <person name="Bicalho R."/>
        </authorList>
    </citation>
    <scope>NUCLEOTIDE SEQUENCE [LARGE SCALE GENOMIC DNA]</scope>
    <source>
        <strain evidence="1 2">A10</strain>
    </source>
</reference>
<evidence type="ECO:0000313" key="1">
    <source>
        <dbReference type="EMBL" id="PLO70474.1"/>
    </source>
</evidence>
<dbReference type="EMBL" id="PIDR01000303">
    <property type="protein sequence ID" value="PLO70474.1"/>
    <property type="molecule type" value="Genomic_DNA"/>
</dbReference>
<organism evidence="1 2">
    <name type="scientific">Klebsiella michiganensis</name>
    <dbReference type="NCBI Taxonomy" id="1134687"/>
    <lineage>
        <taxon>Bacteria</taxon>
        <taxon>Pseudomonadati</taxon>
        <taxon>Pseudomonadota</taxon>
        <taxon>Gammaproteobacteria</taxon>
        <taxon>Enterobacterales</taxon>
        <taxon>Enterobacteriaceae</taxon>
        <taxon>Klebsiella/Raoultella group</taxon>
        <taxon>Klebsiella</taxon>
    </lineage>
</organism>
<comment type="caution">
    <text evidence="1">The sequence shown here is derived from an EMBL/GenBank/DDBJ whole genome shotgun (WGS) entry which is preliminary data.</text>
</comment>
<sequence length="96" mass="10763">MVFYMLNKIADCAENVVRNFSHREHFPEAMLRICPGCQTCRTHESVARARRVKRRPRNEATQRHQAVTFPGGDAAHLSGLLACANCSHGKRSASVE</sequence>
<dbReference type="AlphaFoldDB" id="A0A2J5PX12"/>
<gene>
    <name evidence="1" type="ORF">CWN49_12060</name>
</gene>
<reference evidence="1 2" key="1">
    <citation type="submission" date="2017-11" db="EMBL/GenBank/DDBJ databases">
        <authorList>
            <person name="Han C.G."/>
        </authorList>
    </citation>
    <scope>NUCLEOTIDE SEQUENCE [LARGE SCALE GENOMIC DNA]</scope>
    <source>
        <strain evidence="1 2">A10</strain>
    </source>
</reference>
<evidence type="ECO:0000313" key="2">
    <source>
        <dbReference type="Proteomes" id="UP000234667"/>
    </source>
</evidence>
<protein>
    <submittedName>
        <fullName evidence="1">Uncharacterized protein</fullName>
    </submittedName>
</protein>
<proteinExistence type="predicted"/>
<accession>A0A2J5PX12</accession>
<name>A0A2J5PX12_9ENTR</name>
<dbReference type="Proteomes" id="UP000234667">
    <property type="component" value="Unassembled WGS sequence"/>
</dbReference>